<dbReference type="SUPFAM" id="SSF53335">
    <property type="entry name" value="S-adenosyl-L-methionine-dependent methyltransferases"/>
    <property type="match status" value="1"/>
</dbReference>
<dbReference type="RefSeq" id="WP_249751791.1">
    <property type="nucleotide sequence ID" value="NZ_CP097298.1"/>
</dbReference>
<sequence length="250" mass="26689">MSVNFQRVAYATLPVCNALGMADVEAAVSRTGLAPGARALDLGCAHAGVAIQLARRFALDFDAVDADGAMIELARERIDQAGVGDHVTLHHAWSGAFLADQSPYQLIVAIGVIEPVGAGVREPAAMMAGLSRRLTPGGWLLWGDLVWKGEPPAPLRQVIEANNLYADHTGWQAAARDAGLEVVSAGLSDDATWARYLAAMDAAVRDWTAANPDRPETPAIAARGDQVRSLFAFGRDYLDFGLYLLRRPES</sequence>
<evidence type="ECO:0000313" key="2">
    <source>
        <dbReference type="EMBL" id="URI15219.1"/>
    </source>
</evidence>
<proteinExistence type="predicted"/>
<dbReference type="InterPro" id="IPR050723">
    <property type="entry name" value="CFA/CMAS"/>
</dbReference>
<organism evidence="2 3">
    <name type="scientific">Brevundimonas albigilva</name>
    <dbReference type="NCBI Taxonomy" id="1312364"/>
    <lineage>
        <taxon>Bacteria</taxon>
        <taxon>Pseudomonadati</taxon>
        <taxon>Pseudomonadota</taxon>
        <taxon>Alphaproteobacteria</taxon>
        <taxon>Caulobacterales</taxon>
        <taxon>Caulobacteraceae</taxon>
        <taxon>Brevundimonas</taxon>
    </lineage>
</organism>
<protein>
    <submittedName>
        <fullName evidence="2">Class I SAM-dependent methyltransferase</fullName>
    </submittedName>
</protein>
<dbReference type="GO" id="GO:0008168">
    <property type="term" value="F:methyltransferase activity"/>
    <property type="evidence" value="ECO:0007669"/>
    <property type="project" value="UniProtKB-KW"/>
</dbReference>
<keyword evidence="2" id="KW-0489">Methyltransferase</keyword>
<dbReference type="PANTHER" id="PTHR43667">
    <property type="entry name" value="CYCLOPROPANE-FATTY-ACYL-PHOSPHOLIPID SYNTHASE"/>
    <property type="match status" value="1"/>
</dbReference>
<keyword evidence="2" id="KW-0808">Transferase</keyword>
<reference evidence="2" key="1">
    <citation type="submission" date="2022-05" db="EMBL/GenBank/DDBJ databases">
        <title>Brevundimonas albigilva TT17 genome sequence.</title>
        <authorList>
            <person name="Lee K."/>
            <person name="Son H."/>
        </authorList>
    </citation>
    <scope>NUCLEOTIDE SEQUENCE</scope>
    <source>
        <strain evidence="2">TT17</strain>
    </source>
</reference>
<dbReference type="InterPro" id="IPR041698">
    <property type="entry name" value="Methyltransf_25"/>
</dbReference>
<dbReference type="Gene3D" id="3.40.50.150">
    <property type="entry name" value="Vaccinia Virus protein VP39"/>
    <property type="match status" value="1"/>
</dbReference>
<dbReference type="EMBL" id="CP097649">
    <property type="protein sequence ID" value="URI15219.1"/>
    <property type="molecule type" value="Genomic_DNA"/>
</dbReference>
<evidence type="ECO:0000313" key="3">
    <source>
        <dbReference type="Proteomes" id="UP001055429"/>
    </source>
</evidence>
<name>A0ABY4SQ81_9CAUL</name>
<dbReference type="GO" id="GO:0032259">
    <property type="term" value="P:methylation"/>
    <property type="evidence" value="ECO:0007669"/>
    <property type="project" value="UniProtKB-KW"/>
</dbReference>
<keyword evidence="3" id="KW-1185">Reference proteome</keyword>
<dbReference type="InterPro" id="IPR029063">
    <property type="entry name" value="SAM-dependent_MTases_sf"/>
</dbReference>
<feature type="domain" description="Methyltransferase" evidence="1">
    <location>
        <begin position="40"/>
        <end position="138"/>
    </location>
</feature>
<evidence type="ECO:0000259" key="1">
    <source>
        <dbReference type="Pfam" id="PF13649"/>
    </source>
</evidence>
<dbReference type="Pfam" id="PF13649">
    <property type="entry name" value="Methyltransf_25"/>
    <property type="match status" value="1"/>
</dbReference>
<dbReference type="PANTHER" id="PTHR43667:SF2">
    <property type="entry name" value="FATTY ACID C-METHYL TRANSFERASE"/>
    <property type="match status" value="1"/>
</dbReference>
<dbReference type="CDD" id="cd02440">
    <property type="entry name" value="AdoMet_MTases"/>
    <property type="match status" value="1"/>
</dbReference>
<dbReference type="Proteomes" id="UP001055429">
    <property type="component" value="Chromosome"/>
</dbReference>
<accession>A0ABY4SQ81</accession>
<gene>
    <name evidence="2" type="ORF">M8231_15745</name>
</gene>